<proteinExistence type="predicted"/>
<sequence length="476" mass="52418">MPERTLSVGIVGGGLGGLAAAIACARAGVSVTVLEAAPELGEIGAGIQMFGNVSRFLIRTGVDEIIGENLVQMDEVRTWGHGPGHPLIGRLDVRKVVKAQGFPWWVIRRDHLHAGLAEGAKRHGVKLVTGFRASALVQHGIDKGVTVTSEDDSSYTFDLIIGADGVKSFMRRQLFPGLKPVAASNIAAYRAVLPYEEVFAKIPEARSKIGYTMDLWGGPGGYILLYPLSGGRELNVVTAYTQNRPVTELEEVDVQDFRDQYKGWDPFILKVLDMVTETKRWPLLVVPPTKKWSNNEGNVVLMGDAIHGMQNHMAQGAATAMEDGIFLGRVLSEVLRGTITLGTAIHLYEKKRIPRAFHKAQSAFTQGELYSVQDADMTARDASMSAEVKAWDRRPGIGEELPPTYRTPQLFSNPWTVPSILYYDAEGDADFAVDEWLMSQGDVDQKTFVSRGLRAKWWSAIRDNGIETWNQIRAKL</sequence>
<keyword evidence="2" id="KW-1185">Reference proteome</keyword>
<evidence type="ECO:0000313" key="2">
    <source>
        <dbReference type="Proteomes" id="UP001172386"/>
    </source>
</evidence>
<dbReference type="EMBL" id="JAPDRQ010000400">
    <property type="protein sequence ID" value="KAJ9650015.1"/>
    <property type="molecule type" value="Genomic_DNA"/>
</dbReference>
<dbReference type="Proteomes" id="UP001172386">
    <property type="component" value="Unassembled WGS sequence"/>
</dbReference>
<reference evidence="1" key="1">
    <citation type="submission" date="2022-10" db="EMBL/GenBank/DDBJ databases">
        <title>Culturing micro-colonial fungi from biological soil crusts in the Mojave desert and describing Neophaeococcomyces mojavensis, and introducing the new genera and species Taxawa tesnikishii.</title>
        <authorList>
            <person name="Kurbessoian T."/>
            <person name="Stajich J.E."/>
        </authorList>
    </citation>
    <scope>NUCLEOTIDE SEQUENCE</scope>
    <source>
        <strain evidence="1">JES_112</strain>
    </source>
</reference>
<accession>A0ACC2ZR08</accession>
<gene>
    <name evidence="1" type="ORF">H2198_010662</name>
</gene>
<comment type="caution">
    <text evidence="1">The sequence shown here is derived from an EMBL/GenBank/DDBJ whole genome shotgun (WGS) entry which is preliminary data.</text>
</comment>
<organism evidence="1 2">
    <name type="scientific">Neophaeococcomyces mojaviensis</name>
    <dbReference type="NCBI Taxonomy" id="3383035"/>
    <lineage>
        <taxon>Eukaryota</taxon>
        <taxon>Fungi</taxon>
        <taxon>Dikarya</taxon>
        <taxon>Ascomycota</taxon>
        <taxon>Pezizomycotina</taxon>
        <taxon>Eurotiomycetes</taxon>
        <taxon>Chaetothyriomycetidae</taxon>
        <taxon>Chaetothyriales</taxon>
        <taxon>Chaetothyriales incertae sedis</taxon>
        <taxon>Neophaeococcomyces</taxon>
    </lineage>
</organism>
<protein>
    <submittedName>
        <fullName evidence="1">Uncharacterized protein</fullName>
    </submittedName>
</protein>
<evidence type="ECO:0000313" key="1">
    <source>
        <dbReference type="EMBL" id="KAJ9650015.1"/>
    </source>
</evidence>
<name>A0ACC2ZR08_9EURO</name>